<dbReference type="EMBL" id="MVGT01003804">
    <property type="protein sequence ID" value="OVA03180.1"/>
    <property type="molecule type" value="Genomic_DNA"/>
</dbReference>
<keyword evidence="2" id="KW-1185">Reference proteome</keyword>
<name>A0A200PY90_MACCD</name>
<dbReference type="Proteomes" id="UP000195402">
    <property type="component" value="Unassembled WGS sequence"/>
</dbReference>
<evidence type="ECO:0000313" key="1">
    <source>
        <dbReference type="EMBL" id="OVA03180.1"/>
    </source>
</evidence>
<sequence>MPVSTSDKISNSQQDFWWGKDKGKKGIYLKAWAFMYRPKSIGGLDFQNPRMANLANLARIDWRLIQNPEALWAKIIKPKYYPNLPSPLSDNISKSGSWIWTYHKKDLGHIKDNYIWDVGVGSQICIWSRNWVPGIEGPLDPKEGFIPNDIEMVSELLNTNTVLGILLPLIGPFLSRLARKL</sequence>
<proteinExistence type="predicted"/>
<dbReference type="OrthoDB" id="1938246at2759"/>
<comment type="caution">
    <text evidence="1">The sequence shown here is derived from an EMBL/GenBank/DDBJ whole genome shotgun (WGS) entry which is preliminary data.</text>
</comment>
<organism evidence="1 2">
    <name type="scientific">Macleaya cordata</name>
    <name type="common">Five-seeded plume-poppy</name>
    <name type="synonym">Bocconia cordata</name>
    <dbReference type="NCBI Taxonomy" id="56857"/>
    <lineage>
        <taxon>Eukaryota</taxon>
        <taxon>Viridiplantae</taxon>
        <taxon>Streptophyta</taxon>
        <taxon>Embryophyta</taxon>
        <taxon>Tracheophyta</taxon>
        <taxon>Spermatophyta</taxon>
        <taxon>Magnoliopsida</taxon>
        <taxon>Ranunculales</taxon>
        <taxon>Papaveraceae</taxon>
        <taxon>Papaveroideae</taxon>
        <taxon>Macleaya</taxon>
    </lineage>
</organism>
<evidence type="ECO:0000313" key="2">
    <source>
        <dbReference type="Proteomes" id="UP000195402"/>
    </source>
</evidence>
<dbReference type="InParanoid" id="A0A200PY90"/>
<dbReference type="AlphaFoldDB" id="A0A200PY90"/>
<reference evidence="1 2" key="1">
    <citation type="journal article" date="2017" name="Mol. Plant">
        <title>The Genome of Medicinal Plant Macleaya cordata Provides New Insights into Benzylisoquinoline Alkaloids Metabolism.</title>
        <authorList>
            <person name="Liu X."/>
            <person name="Liu Y."/>
            <person name="Huang P."/>
            <person name="Ma Y."/>
            <person name="Qing Z."/>
            <person name="Tang Q."/>
            <person name="Cao H."/>
            <person name="Cheng P."/>
            <person name="Zheng Y."/>
            <person name="Yuan Z."/>
            <person name="Zhou Y."/>
            <person name="Liu J."/>
            <person name="Tang Z."/>
            <person name="Zhuo Y."/>
            <person name="Zhang Y."/>
            <person name="Yu L."/>
            <person name="Huang J."/>
            <person name="Yang P."/>
            <person name="Peng Q."/>
            <person name="Zhang J."/>
            <person name="Jiang W."/>
            <person name="Zhang Z."/>
            <person name="Lin K."/>
            <person name="Ro D.K."/>
            <person name="Chen X."/>
            <person name="Xiong X."/>
            <person name="Shang Y."/>
            <person name="Huang S."/>
            <person name="Zeng J."/>
        </authorList>
    </citation>
    <scope>NUCLEOTIDE SEQUENCE [LARGE SCALE GENOMIC DNA]</scope>
    <source>
        <strain evidence="2">cv. BLH2017</strain>
        <tissue evidence="1">Root</tissue>
    </source>
</reference>
<dbReference type="OMA" id="RACIRIH"/>
<accession>A0A200PY90</accession>
<gene>
    <name evidence="1" type="ORF">BVC80_7857g6</name>
</gene>
<protein>
    <submittedName>
        <fullName evidence="1">Uncharacterized protein</fullName>
    </submittedName>
</protein>